<comment type="caution">
    <text evidence="13">The sequence shown here is derived from an EMBL/GenBank/DDBJ whole genome shotgun (WGS) entry which is preliminary data.</text>
</comment>
<keyword evidence="10 12" id="KW-0275">Fatty acid biosynthesis</keyword>
<evidence type="ECO:0000256" key="4">
    <source>
        <dbReference type="ARBA" id="ARBA00022679"/>
    </source>
</evidence>
<evidence type="ECO:0000313" key="14">
    <source>
        <dbReference type="Proteomes" id="UP000317494"/>
    </source>
</evidence>
<feature type="transmembrane region" description="Helical" evidence="12">
    <location>
        <begin position="165"/>
        <end position="185"/>
    </location>
</feature>
<comment type="catalytic activity">
    <reaction evidence="12">
        <text>an acyl-CoA + malonyl-CoA + H(+) = a 3-oxoacyl-CoA + CO2 + CoA</text>
        <dbReference type="Rhea" id="RHEA:50252"/>
        <dbReference type="ChEBI" id="CHEBI:15378"/>
        <dbReference type="ChEBI" id="CHEBI:16526"/>
        <dbReference type="ChEBI" id="CHEBI:57287"/>
        <dbReference type="ChEBI" id="CHEBI:57384"/>
        <dbReference type="ChEBI" id="CHEBI:58342"/>
        <dbReference type="ChEBI" id="CHEBI:90726"/>
    </reaction>
    <physiologicalReaction direction="left-to-right" evidence="12">
        <dbReference type="Rhea" id="RHEA:50253"/>
    </physiologicalReaction>
</comment>
<dbReference type="AlphaFoldDB" id="A0A507D975"/>
<feature type="transmembrane region" description="Helical" evidence="12">
    <location>
        <begin position="206"/>
        <end position="229"/>
    </location>
</feature>
<dbReference type="PANTHER" id="PTHR11157">
    <property type="entry name" value="FATTY ACID ACYL TRANSFERASE-RELATED"/>
    <property type="match status" value="1"/>
</dbReference>
<dbReference type="InterPro" id="IPR030457">
    <property type="entry name" value="ELO_CS"/>
</dbReference>
<feature type="transmembrane region" description="Helical" evidence="12">
    <location>
        <begin position="66"/>
        <end position="90"/>
    </location>
</feature>
<keyword evidence="4 12" id="KW-0808">Transferase</keyword>
<gene>
    <name evidence="13" type="ORF">SeMB42_g03313</name>
</gene>
<evidence type="ECO:0000256" key="11">
    <source>
        <dbReference type="ARBA" id="ARBA00047375"/>
    </source>
</evidence>
<evidence type="ECO:0000256" key="7">
    <source>
        <dbReference type="ARBA" id="ARBA00022989"/>
    </source>
</evidence>
<comment type="catalytic activity">
    <reaction evidence="11">
        <text>a very-long-chain acyl-CoA + malonyl-CoA + H(+) = a very-long-chain 3-oxoacyl-CoA + CO2 + CoA</text>
        <dbReference type="Rhea" id="RHEA:32727"/>
        <dbReference type="ChEBI" id="CHEBI:15378"/>
        <dbReference type="ChEBI" id="CHEBI:16526"/>
        <dbReference type="ChEBI" id="CHEBI:57287"/>
        <dbReference type="ChEBI" id="CHEBI:57384"/>
        <dbReference type="ChEBI" id="CHEBI:90725"/>
        <dbReference type="ChEBI" id="CHEBI:90736"/>
        <dbReference type="EC" id="2.3.1.199"/>
    </reaction>
</comment>
<dbReference type="InterPro" id="IPR002076">
    <property type="entry name" value="ELO_fam"/>
</dbReference>
<dbReference type="Pfam" id="PF01151">
    <property type="entry name" value="ELO"/>
    <property type="match status" value="1"/>
</dbReference>
<evidence type="ECO:0000313" key="13">
    <source>
        <dbReference type="EMBL" id="TPX47430.1"/>
    </source>
</evidence>
<dbReference type="STRING" id="286115.A0A507D975"/>
<reference evidence="13 14" key="1">
    <citation type="journal article" date="2019" name="Sci. Rep.">
        <title>Comparative genomics of chytrid fungi reveal insights into the obligate biotrophic and pathogenic lifestyle of Synchytrium endobioticum.</title>
        <authorList>
            <person name="van de Vossenberg B.T.L.H."/>
            <person name="Warris S."/>
            <person name="Nguyen H.D.T."/>
            <person name="van Gent-Pelzer M.P.E."/>
            <person name="Joly D.L."/>
            <person name="van de Geest H.C."/>
            <person name="Bonants P.J.M."/>
            <person name="Smith D.S."/>
            <person name="Levesque C.A."/>
            <person name="van der Lee T.A.J."/>
        </authorList>
    </citation>
    <scope>NUCLEOTIDE SEQUENCE [LARGE SCALE GENOMIC DNA]</scope>
    <source>
        <strain evidence="13 14">MB42</strain>
    </source>
</reference>
<dbReference type="EC" id="2.3.1.-" evidence="12"/>
<dbReference type="GO" id="GO:0009922">
    <property type="term" value="F:fatty acid elongase activity"/>
    <property type="evidence" value="ECO:0007669"/>
    <property type="project" value="UniProtKB-EC"/>
</dbReference>
<evidence type="ECO:0000256" key="1">
    <source>
        <dbReference type="ARBA" id="ARBA00004141"/>
    </source>
</evidence>
<proteinExistence type="inferred from homology"/>
<protein>
    <recommendedName>
        <fullName evidence="12">Elongation of fatty acids protein</fullName>
        <ecNumber evidence="12">2.3.1.-</ecNumber>
    </recommendedName>
</protein>
<comment type="subcellular location">
    <subcellularLocation>
        <location evidence="1">Membrane</location>
        <topology evidence="1">Multi-pass membrane protein</topology>
    </subcellularLocation>
</comment>
<name>A0A507D975_9FUNG</name>
<evidence type="ECO:0000256" key="5">
    <source>
        <dbReference type="ARBA" id="ARBA00022692"/>
    </source>
</evidence>
<dbReference type="GO" id="GO:0042761">
    <property type="term" value="P:very long-chain fatty acid biosynthetic process"/>
    <property type="evidence" value="ECO:0007669"/>
    <property type="project" value="TreeGrafter"/>
</dbReference>
<feature type="transmembrane region" description="Helical" evidence="12">
    <location>
        <begin position="249"/>
        <end position="270"/>
    </location>
</feature>
<dbReference type="VEuPathDB" id="FungiDB:SeMB42_g03313"/>
<keyword evidence="14" id="KW-1185">Reference proteome</keyword>
<evidence type="ECO:0000256" key="6">
    <source>
        <dbReference type="ARBA" id="ARBA00022832"/>
    </source>
</evidence>
<keyword evidence="8 12" id="KW-0443">Lipid metabolism</keyword>
<keyword evidence="6 12" id="KW-0276">Fatty acid metabolism</keyword>
<dbReference type="GO" id="GO:0030148">
    <property type="term" value="P:sphingolipid biosynthetic process"/>
    <property type="evidence" value="ECO:0007669"/>
    <property type="project" value="TreeGrafter"/>
</dbReference>
<evidence type="ECO:0000256" key="2">
    <source>
        <dbReference type="ARBA" id="ARBA00007263"/>
    </source>
</evidence>
<evidence type="ECO:0000256" key="10">
    <source>
        <dbReference type="ARBA" id="ARBA00023160"/>
    </source>
</evidence>
<comment type="caution">
    <text evidence="12">Lacks conserved residue(s) required for the propagation of feature annotation.</text>
</comment>
<dbReference type="GO" id="GO:0034625">
    <property type="term" value="P:fatty acid elongation, monounsaturated fatty acid"/>
    <property type="evidence" value="ECO:0007669"/>
    <property type="project" value="TreeGrafter"/>
</dbReference>
<evidence type="ECO:0000256" key="9">
    <source>
        <dbReference type="ARBA" id="ARBA00023136"/>
    </source>
</evidence>
<dbReference type="GO" id="GO:0005789">
    <property type="term" value="C:endoplasmic reticulum membrane"/>
    <property type="evidence" value="ECO:0007669"/>
    <property type="project" value="TreeGrafter"/>
</dbReference>
<dbReference type="PANTHER" id="PTHR11157:SF134">
    <property type="entry name" value="ELONGATION OF FATTY ACIDS PROTEIN 1-RELATED"/>
    <property type="match status" value="1"/>
</dbReference>
<dbReference type="PROSITE" id="PS01188">
    <property type="entry name" value="ELO"/>
    <property type="match status" value="1"/>
</dbReference>
<keyword evidence="7 12" id="KW-1133">Transmembrane helix</keyword>
<dbReference type="GO" id="GO:0034626">
    <property type="term" value="P:fatty acid elongation, polyunsaturated fatty acid"/>
    <property type="evidence" value="ECO:0007669"/>
    <property type="project" value="TreeGrafter"/>
</dbReference>
<accession>A0A507D975</accession>
<keyword evidence="5 12" id="KW-0812">Transmembrane</keyword>
<keyword evidence="3 12" id="KW-0444">Lipid biosynthesis</keyword>
<comment type="similarity">
    <text evidence="2 12">Belongs to the ELO family.</text>
</comment>
<dbReference type="GO" id="GO:0019367">
    <property type="term" value="P:fatty acid elongation, saturated fatty acid"/>
    <property type="evidence" value="ECO:0007669"/>
    <property type="project" value="TreeGrafter"/>
</dbReference>
<organism evidence="13 14">
    <name type="scientific">Synchytrium endobioticum</name>
    <dbReference type="NCBI Taxonomy" id="286115"/>
    <lineage>
        <taxon>Eukaryota</taxon>
        <taxon>Fungi</taxon>
        <taxon>Fungi incertae sedis</taxon>
        <taxon>Chytridiomycota</taxon>
        <taxon>Chytridiomycota incertae sedis</taxon>
        <taxon>Chytridiomycetes</taxon>
        <taxon>Synchytriales</taxon>
        <taxon>Synchytriaceae</taxon>
        <taxon>Synchytrium</taxon>
    </lineage>
</organism>
<evidence type="ECO:0000256" key="8">
    <source>
        <dbReference type="ARBA" id="ARBA00023098"/>
    </source>
</evidence>
<sequence>MAPVFDFSNALWMMLGGRNLNDFKFDAAPLSSRKEALTCFVLYLSIVLGGQQLMKSVAKPFRLKTIFFCHNALLSFCSAWLLAAHLEIIIPMVREKGFFYAFCDDGAYTQNLEALYYINYLFKYYELIDTLFLVLKKKPLEFLHVYHHGATMLLGYIEQEGRTSVSWLVIILNLSVHVLMYYYYACMALPNAKPIWWKKHLTTMQIAQFIIDLSIVYFCAGTIYANTYFPNSIFNFSIPTMGYCAGSIQATNIGCFVLSSYLVLFIQFFIKTYSDKKRLALQKKTAMATLATNGTVVPVSEKTALAAH</sequence>
<evidence type="ECO:0000256" key="3">
    <source>
        <dbReference type="ARBA" id="ARBA00022516"/>
    </source>
</evidence>
<dbReference type="Proteomes" id="UP000317494">
    <property type="component" value="Unassembled WGS sequence"/>
</dbReference>
<keyword evidence="9 12" id="KW-0472">Membrane</keyword>
<evidence type="ECO:0000256" key="12">
    <source>
        <dbReference type="RuleBase" id="RU361115"/>
    </source>
</evidence>
<dbReference type="EMBL" id="QEAN01000116">
    <property type="protein sequence ID" value="TPX47430.1"/>
    <property type="molecule type" value="Genomic_DNA"/>
</dbReference>